<feature type="transmembrane region" description="Helical" evidence="1">
    <location>
        <begin position="49"/>
        <end position="68"/>
    </location>
</feature>
<evidence type="ECO:0000313" key="2">
    <source>
        <dbReference type="EMBL" id="MBU9854097.1"/>
    </source>
</evidence>
<sequence>YISIPVEKISYVYFPLLLRKENRMIKKDFYFWHDFINTSKFKLWGMIEVYLIIISAIIFIFLIAHYYLF</sequence>
<organism evidence="2 3">
    <name type="scientific">Rahnella bonaserana</name>
    <dbReference type="NCBI Taxonomy" id="2816248"/>
    <lineage>
        <taxon>Bacteria</taxon>
        <taxon>Pseudomonadati</taxon>
        <taxon>Pseudomonadota</taxon>
        <taxon>Gammaproteobacteria</taxon>
        <taxon>Enterobacterales</taxon>
        <taxon>Yersiniaceae</taxon>
        <taxon>Rahnella</taxon>
    </lineage>
</organism>
<protein>
    <submittedName>
        <fullName evidence="2">Uncharacterized protein</fullName>
    </submittedName>
</protein>
<proteinExistence type="predicted"/>
<keyword evidence="3" id="KW-1185">Reference proteome</keyword>
<reference evidence="2 3" key="1">
    <citation type="submission" date="2021-03" db="EMBL/GenBank/DDBJ databases">
        <title>Five novel Rahnella species.</title>
        <authorList>
            <person name="Brady C."/>
            <person name="Asselin J."/>
            <person name="Beer S."/>
            <person name="Bruberg M.B."/>
            <person name="Crampton B."/>
            <person name="Venter S."/>
            <person name="Arnold D."/>
            <person name="Denman S."/>
        </authorList>
    </citation>
    <scope>NUCLEOTIDE SEQUENCE [LARGE SCALE GENOMIC DNA]</scope>
    <source>
        <strain evidence="2 3">H11b</strain>
    </source>
</reference>
<dbReference type="Proteomes" id="UP000734343">
    <property type="component" value="Unassembled WGS sequence"/>
</dbReference>
<keyword evidence="1" id="KW-1133">Transmembrane helix</keyword>
<keyword evidence="1" id="KW-0472">Membrane</keyword>
<dbReference type="EMBL" id="JAFMOW010000048">
    <property type="protein sequence ID" value="MBU9854097.1"/>
    <property type="molecule type" value="Genomic_DNA"/>
</dbReference>
<evidence type="ECO:0000313" key="3">
    <source>
        <dbReference type="Proteomes" id="UP000734343"/>
    </source>
</evidence>
<comment type="caution">
    <text evidence="2">The sequence shown here is derived from an EMBL/GenBank/DDBJ whole genome shotgun (WGS) entry which is preliminary data.</text>
</comment>
<evidence type="ECO:0000256" key="1">
    <source>
        <dbReference type="SAM" id="Phobius"/>
    </source>
</evidence>
<accession>A0ABS6LPY6</accession>
<gene>
    <name evidence="2" type="ORF">J1778_02205</name>
</gene>
<name>A0ABS6LPY6_9GAMM</name>
<keyword evidence="1" id="KW-0812">Transmembrane</keyword>
<feature type="non-terminal residue" evidence="2">
    <location>
        <position position="1"/>
    </location>
</feature>